<evidence type="ECO:0000313" key="4">
    <source>
        <dbReference type="EMBL" id="MFC3205008.1"/>
    </source>
</evidence>
<sequence length="541" mass="57224">MRKDGAHCKEKLKRAEQSFLGEEQGYALTLTLIALPLIIGVAAWVIDASRVTNLHTDLQDAVDAMALAGARELNGRDDAIPRARAAIAAMVGNTASFANGGNRFSMGSKNTPVSYNATTGAGNVTVQFMEGIPASDDDPILASNCVTADGKAALCDVEKAGLSAAEASNRAAYVRVISSEMNVRTMFIVPGLGRDDVPVRTEAVATYTAAACDVTPVFICNPFEGMSNPDIHTNFRDGNLYARQLTMSLRGSQTAGPGNFGYLAVNGNGGDFLRDALATNSPGECYSRKTLSTEPGGNIGPADQGLGTRFGIYGGSMGGSANNPLYRPARNVRMGQDYGNNKKSPSCSKYEPEANPNDAMPLPNGTGTTSLGGGSISSSGDWDLTSYWRVSHSGASPPTIPMTSRPPEATTAAPKPSRYDVYRYELANPTLLQDAAPGGEKGVPPSQCYGNYNLDDYPSEADVYGDRRTIFAAIVNCNEHQADMNGRVPIEAEAFARMFLTKPMVTNGSNKYISLEVVDVSGAGGMGTVENFLHEEAELVR</sequence>
<evidence type="ECO:0000256" key="1">
    <source>
        <dbReference type="SAM" id="MobiDB-lite"/>
    </source>
</evidence>
<keyword evidence="2" id="KW-0472">Membrane</keyword>
<proteinExistence type="predicted"/>
<evidence type="ECO:0000256" key="2">
    <source>
        <dbReference type="SAM" id="Phobius"/>
    </source>
</evidence>
<keyword evidence="2" id="KW-0812">Transmembrane</keyword>
<evidence type="ECO:0000313" key="5">
    <source>
        <dbReference type="Proteomes" id="UP001595583"/>
    </source>
</evidence>
<protein>
    <submittedName>
        <fullName evidence="4">TadE/TadG family type IV pilus assembly protein</fullName>
    </submittedName>
</protein>
<feature type="compositionally biased region" description="Polar residues" evidence="1">
    <location>
        <begin position="338"/>
        <end position="347"/>
    </location>
</feature>
<dbReference type="Proteomes" id="UP001595583">
    <property type="component" value="Unassembled WGS sequence"/>
</dbReference>
<evidence type="ECO:0000259" key="3">
    <source>
        <dbReference type="Pfam" id="PF13400"/>
    </source>
</evidence>
<accession>A0ABV7K3U5</accession>
<comment type="caution">
    <text evidence="4">The sequence shown here is derived from an EMBL/GenBank/DDBJ whole genome shotgun (WGS) entry which is preliminary data.</text>
</comment>
<feature type="domain" description="Putative Flp pilus-assembly TadG-like N-terminal" evidence="3">
    <location>
        <begin position="25"/>
        <end position="71"/>
    </location>
</feature>
<feature type="region of interest" description="Disordered" evidence="1">
    <location>
        <begin position="334"/>
        <end position="376"/>
    </location>
</feature>
<feature type="region of interest" description="Disordered" evidence="1">
    <location>
        <begin position="394"/>
        <end position="414"/>
    </location>
</feature>
<gene>
    <name evidence="4" type="ORF">ACFOHJ_02185</name>
</gene>
<dbReference type="EMBL" id="JBHRTK010000001">
    <property type="protein sequence ID" value="MFC3205008.1"/>
    <property type="molecule type" value="Genomic_DNA"/>
</dbReference>
<dbReference type="RefSeq" id="WP_378217999.1">
    <property type="nucleotide sequence ID" value="NZ_JBHRTK010000001.1"/>
</dbReference>
<dbReference type="Pfam" id="PF13400">
    <property type="entry name" value="Tad"/>
    <property type="match status" value="1"/>
</dbReference>
<name>A0ABV7K3U5_9HYPH</name>
<keyword evidence="2" id="KW-1133">Transmembrane helix</keyword>
<reference evidence="5" key="1">
    <citation type="journal article" date="2019" name="Int. J. Syst. Evol. Microbiol.">
        <title>The Global Catalogue of Microorganisms (GCM) 10K type strain sequencing project: providing services to taxonomists for standard genome sequencing and annotation.</title>
        <authorList>
            <consortium name="The Broad Institute Genomics Platform"/>
            <consortium name="The Broad Institute Genome Sequencing Center for Infectious Disease"/>
            <person name="Wu L."/>
            <person name="Ma J."/>
        </authorList>
    </citation>
    <scope>NUCLEOTIDE SEQUENCE [LARGE SCALE GENOMIC DNA]</scope>
    <source>
        <strain evidence="5">KCTC 52165</strain>
    </source>
</reference>
<keyword evidence="5" id="KW-1185">Reference proteome</keyword>
<organism evidence="4 5">
    <name type="scientific">Aquamicrobium soli</name>
    <dbReference type="NCBI Taxonomy" id="1811518"/>
    <lineage>
        <taxon>Bacteria</taxon>
        <taxon>Pseudomonadati</taxon>
        <taxon>Pseudomonadota</taxon>
        <taxon>Alphaproteobacteria</taxon>
        <taxon>Hyphomicrobiales</taxon>
        <taxon>Phyllobacteriaceae</taxon>
        <taxon>Aquamicrobium</taxon>
    </lineage>
</organism>
<feature type="transmembrane region" description="Helical" evidence="2">
    <location>
        <begin position="26"/>
        <end position="46"/>
    </location>
</feature>
<dbReference type="InterPro" id="IPR028087">
    <property type="entry name" value="Tad_N"/>
</dbReference>